<name>A0A418VES3_9DEIO</name>
<keyword evidence="3" id="KW-1185">Reference proteome</keyword>
<reference evidence="2 3" key="1">
    <citation type="submission" date="2018-09" db="EMBL/GenBank/DDBJ databases">
        <authorList>
            <person name="Zhu H."/>
        </authorList>
    </citation>
    <scope>NUCLEOTIDE SEQUENCE [LARGE SCALE GENOMIC DNA]</scope>
    <source>
        <strain evidence="2 3">K2S05-167</strain>
    </source>
</reference>
<comment type="caution">
    <text evidence="2">The sequence shown here is derived from an EMBL/GenBank/DDBJ whole genome shotgun (WGS) entry which is preliminary data.</text>
</comment>
<proteinExistence type="predicted"/>
<gene>
    <name evidence="2" type="ORF">D3875_03385</name>
</gene>
<feature type="region of interest" description="Disordered" evidence="1">
    <location>
        <begin position="1"/>
        <end position="34"/>
    </location>
</feature>
<dbReference type="EMBL" id="QYUJ01000009">
    <property type="protein sequence ID" value="RJF74597.1"/>
    <property type="molecule type" value="Genomic_DNA"/>
</dbReference>
<evidence type="ECO:0000256" key="1">
    <source>
        <dbReference type="SAM" id="MobiDB-lite"/>
    </source>
</evidence>
<evidence type="ECO:0000313" key="3">
    <source>
        <dbReference type="Proteomes" id="UP000286287"/>
    </source>
</evidence>
<sequence>MHWTLYDLSPERQDGDPQAQDAPDSSAELEPLPDFPTLTDCPLCGSRDPQKCGCFENADLWPTEEK</sequence>
<dbReference type="AlphaFoldDB" id="A0A418VES3"/>
<organism evidence="2 3">
    <name type="scientific">Deinococcus cavernae</name>
    <dbReference type="NCBI Taxonomy" id="2320857"/>
    <lineage>
        <taxon>Bacteria</taxon>
        <taxon>Thermotogati</taxon>
        <taxon>Deinococcota</taxon>
        <taxon>Deinococci</taxon>
        <taxon>Deinococcales</taxon>
        <taxon>Deinococcaceae</taxon>
        <taxon>Deinococcus</taxon>
    </lineage>
</organism>
<evidence type="ECO:0000313" key="2">
    <source>
        <dbReference type="EMBL" id="RJF74597.1"/>
    </source>
</evidence>
<protein>
    <submittedName>
        <fullName evidence="2">Uncharacterized protein</fullName>
    </submittedName>
</protein>
<accession>A0A418VES3</accession>
<dbReference type="Proteomes" id="UP000286287">
    <property type="component" value="Unassembled WGS sequence"/>
</dbReference>
<dbReference type="RefSeq" id="WP_119761162.1">
    <property type="nucleotide sequence ID" value="NZ_QYUJ01000009.1"/>
</dbReference>